<dbReference type="EMBL" id="QXGI01000001">
    <property type="protein sequence ID" value="RSX49790.1"/>
    <property type="molecule type" value="Genomic_DNA"/>
</dbReference>
<proteinExistence type="predicted"/>
<accession>A0A430FAB9</accession>
<reference evidence="1 2" key="1">
    <citation type="submission" date="2018-09" db="EMBL/GenBank/DDBJ databases">
        <title>Characterization of the phylogenetic diversity of five novel species belonging to the genus Bifidobacterium.</title>
        <authorList>
            <person name="Lugli G.A."/>
            <person name="Duranti S."/>
            <person name="Milani C."/>
        </authorList>
    </citation>
    <scope>NUCLEOTIDE SEQUENCE [LARGE SCALE GENOMIC DNA]</scope>
    <source>
        <strain evidence="1 2">2020B</strain>
    </source>
</reference>
<protein>
    <submittedName>
        <fullName evidence="1">Uncharacterized protein</fullName>
    </submittedName>
</protein>
<dbReference type="OrthoDB" id="2243900at2"/>
<keyword evidence="2" id="KW-1185">Reference proteome</keyword>
<organism evidence="1 2">
    <name type="scientific">Bifidobacterium castoris</name>
    <dbReference type="NCBI Taxonomy" id="2306972"/>
    <lineage>
        <taxon>Bacteria</taxon>
        <taxon>Bacillati</taxon>
        <taxon>Actinomycetota</taxon>
        <taxon>Actinomycetes</taxon>
        <taxon>Bifidobacteriales</taxon>
        <taxon>Bifidobacteriaceae</taxon>
        <taxon>Bifidobacterium</taxon>
    </lineage>
</organism>
<evidence type="ECO:0000313" key="2">
    <source>
        <dbReference type="Proteomes" id="UP000288052"/>
    </source>
</evidence>
<evidence type="ECO:0000313" key="1">
    <source>
        <dbReference type="EMBL" id="RSX49790.1"/>
    </source>
</evidence>
<dbReference type="AlphaFoldDB" id="A0A430FAB9"/>
<dbReference type="Proteomes" id="UP000288052">
    <property type="component" value="Unassembled WGS sequence"/>
</dbReference>
<sequence length="223" mass="25593">MSNHYHPKRVTPDSAPMRVVLFRSRRKDNTHVEGFRERFESFLTRDPLVSLESRFARFVHDGLPGETSRFYVSVNARDDAKVRTALLHMLIDEPDVDMASVGQMAVSIAARPSNAAQHRWLFDVDDPDLLAVNLLINDIHRISQETDTANGVEVRRTPNGWHVICEHGFDLRRLHLPETTELKKDALTIHMWAANIGDPSQLNALQSFWMRDTPQRDRSGYGR</sequence>
<dbReference type="RefSeq" id="WP_126031304.1">
    <property type="nucleotide sequence ID" value="NZ_QXGI01000001.1"/>
</dbReference>
<gene>
    <name evidence="1" type="ORF">D2E22_0251</name>
</gene>
<name>A0A430FAB9_9BIFI</name>
<comment type="caution">
    <text evidence="1">The sequence shown here is derived from an EMBL/GenBank/DDBJ whole genome shotgun (WGS) entry which is preliminary data.</text>
</comment>